<evidence type="ECO:0000256" key="6">
    <source>
        <dbReference type="ARBA" id="ARBA00022605"/>
    </source>
</evidence>
<comment type="similarity">
    <text evidence="3">Belongs to the alpha-IPM synthase/homocitrate synthase family. LeuA type 2 subfamily.</text>
</comment>
<evidence type="ECO:0000256" key="9">
    <source>
        <dbReference type="ARBA" id="ARBA00023304"/>
    </source>
</evidence>
<keyword evidence="7" id="KW-0808">Transferase</keyword>
<dbReference type="Pfam" id="PF00682">
    <property type="entry name" value="HMGL-like"/>
    <property type="match status" value="1"/>
</dbReference>
<dbReference type="Pfam" id="PF08502">
    <property type="entry name" value="LeuA_dimer"/>
    <property type="match status" value="1"/>
</dbReference>
<evidence type="ECO:0000256" key="1">
    <source>
        <dbReference type="ARBA" id="ARBA00001968"/>
    </source>
</evidence>
<dbReference type="InterPro" id="IPR013785">
    <property type="entry name" value="Aldolase_TIM"/>
</dbReference>
<evidence type="ECO:0000313" key="12">
    <source>
        <dbReference type="Proteomes" id="UP000182259"/>
    </source>
</evidence>
<evidence type="ECO:0000256" key="7">
    <source>
        <dbReference type="ARBA" id="ARBA00022679"/>
    </source>
</evidence>
<evidence type="ECO:0000256" key="5">
    <source>
        <dbReference type="ARBA" id="ARBA00022430"/>
    </source>
</evidence>
<dbReference type="Gene3D" id="3.20.20.70">
    <property type="entry name" value="Aldolase class I"/>
    <property type="match status" value="1"/>
</dbReference>
<dbReference type="PROSITE" id="PS00815">
    <property type="entry name" value="AIPM_HOMOCIT_SYNTH_1"/>
    <property type="match status" value="1"/>
</dbReference>
<dbReference type="Proteomes" id="UP000182259">
    <property type="component" value="Chromosome V"/>
</dbReference>
<evidence type="ECO:0000256" key="4">
    <source>
        <dbReference type="ARBA" id="ARBA00012973"/>
    </source>
</evidence>
<protein>
    <recommendedName>
        <fullName evidence="4">2-isopropylmalate synthase</fullName>
        <ecNumber evidence="4">2.3.3.13</ecNumber>
    </recommendedName>
</protein>
<evidence type="ECO:0000259" key="10">
    <source>
        <dbReference type="PROSITE" id="PS50991"/>
    </source>
</evidence>
<dbReference type="Pfam" id="PF22615">
    <property type="entry name" value="IPMS_D2"/>
    <property type="match status" value="1"/>
</dbReference>
<evidence type="ECO:0000313" key="11">
    <source>
        <dbReference type="EMBL" id="SGZ57009.1"/>
    </source>
</evidence>
<dbReference type="InterPro" id="IPR005668">
    <property type="entry name" value="IPM_Synthase"/>
</dbReference>
<dbReference type="EC" id="2.3.3.13" evidence="4"/>
<dbReference type="InterPro" id="IPR039371">
    <property type="entry name" value="LeuA_N_DRE-TIM"/>
</dbReference>
<reference evidence="11 12" key="1">
    <citation type="submission" date="2016-10" db="EMBL/GenBank/DDBJ databases">
        <authorList>
            <person name="de Groot N.N."/>
        </authorList>
    </citation>
    <scope>NUCLEOTIDE SEQUENCE [LARGE SCALE GENOMIC DNA]</scope>
    <source>
        <strain evidence="11 12">PYCC 4715</strain>
    </source>
</reference>
<dbReference type="GO" id="GO:0003852">
    <property type="term" value="F:2-isopropylmalate synthase activity"/>
    <property type="evidence" value="ECO:0007669"/>
    <property type="project" value="UniProtKB-EC"/>
</dbReference>
<evidence type="ECO:0000256" key="2">
    <source>
        <dbReference type="ARBA" id="ARBA00004689"/>
    </source>
</evidence>
<keyword evidence="6" id="KW-0028">Amino-acid biosynthesis</keyword>
<gene>
    <name evidence="11" type="ORF">SAMEA4029009_CIC11G00000002606</name>
</gene>
<dbReference type="HAMAP" id="MF_00572">
    <property type="entry name" value="LeuA_type2"/>
    <property type="match status" value="1"/>
</dbReference>
<dbReference type="AlphaFoldDB" id="A0A1L0C098"/>
<dbReference type="NCBIfam" id="NF002991">
    <property type="entry name" value="PRK03739.1"/>
    <property type="match status" value="1"/>
</dbReference>
<keyword evidence="8" id="KW-0479">Metal-binding</keyword>
<dbReference type="SUPFAM" id="SSF89000">
    <property type="entry name" value="post-HMGL domain-like"/>
    <property type="match status" value="1"/>
</dbReference>
<dbReference type="FunFam" id="3.20.20.70:FF:000045">
    <property type="entry name" value="2-isopropylmalate synthase"/>
    <property type="match status" value="1"/>
</dbReference>
<dbReference type="SMART" id="SM00917">
    <property type="entry name" value="LeuA_dimer"/>
    <property type="match status" value="1"/>
</dbReference>
<dbReference type="CDD" id="cd07942">
    <property type="entry name" value="DRE_TIM_LeuA"/>
    <property type="match status" value="1"/>
</dbReference>
<dbReference type="Gene3D" id="3.30.160.270">
    <property type="match status" value="1"/>
</dbReference>
<sequence length="583" mass="64726">MFKQSNVLLQKVVYNVKPYANMLKDPSTKYAAFKGVKLPNRTWPNKAVTKAPRWLSTDLRDGNQALPDPMSVTEKKEYFKKLIEVGFKEIEVSFPSASQTDFDFTRYAVENAPDDVAIQVLTQSREHLVRRTAIVHIYLATSDVFRDVVFNMSQEQAVAKAVETTKLVRSFTKDDPSKQETEWSLEFSPECFSDTPTEFAVQICEAVKEAWEPSAENPIIFNLPATVEVASPNVYADQIEYFCTHITEREKVCVSVHPHNDRGCGAAAAELGLLAGADRVEGCLFGNGERTGNVDLVTVALNMYTNGVSPELDFSNMEELIDVSERCNKIQVHPRAPYGGSLVVCAFSGSHQDAIKKGFQKAEERYAKGDYMWKIPYLPLDPKDIGRNYEAVIRVNSQSGKGGAAWVILRSLGLDLPRTLQVEFSSIVQNEADRVGRELKTDEINDLFQKRYMYLGTSTIALEDYQTTKNKSENNNREITADLIVNGEKVQISGKGNGPISAFVDAVAKQFGTLFEVVSYSEHSLGSGTQDKAATYIEVSYVNSEGVKTTRWGCGVDSDVSESSLKAIIAILNQLIKTGELTV</sequence>
<dbReference type="GO" id="GO:0005739">
    <property type="term" value="C:mitochondrion"/>
    <property type="evidence" value="ECO:0007669"/>
    <property type="project" value="TreeGrafter"/>
</dbReference>
<dbReference type="SUPFAM" id="SSF51569">
    <property type="entry name" value="Aldolase"/>
    <property type="match status" value="1"/>
</dbReference>
<accession>A0A1L0C098</accession>
<dbReference type="PROSITE" id="PS50991">
    <property type="entry name" value="PYR_CT"/>
    <property type="match status" value="1"/>
</dbReference>
<proteinExistence type="inferred from homology"/>
<dbReference type="InterPro" id="IPR000891">
    <property type="entry name" value="PYR_CT"/>
</dbReference>
<comment type="pathway">
    <text evidence="2">Amino-acid biosynthesis; L-leucine biosynthesis; L-leucine from 3-methyl-2-oxobutanoate: step 1/4.</text>
</comment>
<name>A0A1L0C098_9ASCO</name>
<dbReference type="NCBIfam" id="TIGR00970">
    <property type="entry name" value="leuA_yeast"/>
    <property type="match status" value="1"/>
</dbReference>
<keyword evidence="9" id="KW-0100">Branched-chain amino acid biosynthesis</keyword>
<dbReference type="PROSITE" id="PS00816">
    <property type="entry name" value="AIPM_HOMOCIT_SYNTH_2"/>
    <property type="match status" value="1"/>
</dbReference>
<evidence type="ECO:0000256" key="8">
    <source>
        <dbReference type="ARBA" id="ARBA00022723"/>
    </source>
</evidence>
<feature type="domain" description="Pyruvate carboxyltransferase" evidence="10">
    <location>
        <begin position="52"/>
        <end position="318"/>
    </location>
</feature>
<dbReference type="GO" id="GO:0009098">
    <property type="term" value="P:L-leucine biosynthetic process"/>
    <property type="evidence" value="ECO:0007669"/>
    <property type="project" value="UniProtKB-KW"/>
</dbReference>
<dbReference type="InterPro" id="IPR013709">
    <property type="entry name" value="2-isopropylmalate_synth_dimer"/>
</dbReference>
<dbReference type="InterPro" id="IPR002034">
    <property type="entry name" value="AIPM/Hcit_synth_CS"/>
</dbReference>
<organism evidence="11 12">
    <name type="scientific">Sungouiella intermedia</name>
    <dbReference type="NCBI Taxonomy" id="45354"/>
    <lineage>
        <taxon>Eukaryota</taxon>
        <taxon>Fungi</taxon>
        <taxon>Dikarya</taxon>
        <taxon>Ascomycota</taxon>
        <taxon>Saccharomycotina</taxon>
        <taxon>Pichiomycetes</taxon>
        <taxon>Metschnikowiaceae</taxon>
        <taxon>Sungouiella</taxon>
    </lineage>
</organism>
<dbReference type="PANTHER" id="PTHR46911">
    <property type="match status" value="1"/>
</dbReference>
<comment type="cofactor">
    <cofactor evidence="1">
        <name>a divalent metal cation</name>
        <dbReference type="ChEBI" id="CHEBI:60240"/>
    </cofactor>
</comment>
<dbReference type="EMBL" id="LT635768">
    <property type="protein sequence ID" value="SGZ57009.1"/>
    <property type="molecule type" value="Genomic_DNA"/>
</dbReference>
<dbReference type="PANTHER" id="PTHR46911:SF2">
    <property type="entry name" value="2-ISOPROPYLMALATE SYNTHASE-RELATED"/>
    <property type="match status" value="1"/>
</dbReference>
<keyword evidence="5" id="KW-0432">Leucine biosynthesis</keyword>
<dbReference type="InterPro" id="IPR054692">
    <property type="entry name" value="LeuA-like_post-cat"/>
</dbReference>
<dbReference type="InterPro" id="IPR036230">
    <property type="entry name" value="LeuA_allosteric_dom_sf"/>
</dbReference>
<evidence type="ECO:0000256" key="3">
    <source>
        <dbReference type="ARBA" id="ARBA00009767"/>
    </source>
</evidence>
<dbReference type="SUPFAM" id="SSF110921">
    <property type="entry name" value="2-isopropylmalate synthase LeuA, allosteric (dimerisation) domain"/>
    <property type="match status" value="1"/>
</dbReference>
<dbReference type="GO" id="GO:0046872">
    <property type="term" value="F:metal ion binding"/>
    <property type="evidence" value="ECO:0007669"/>
    <property type="project" value="UniProtKB-KW"/>
</dbReference>